<feature type="transmembrane region" description="Helical" evidence="6">
    <location>
        <begin position="160"/>
        <end position="180"/>
    </location>
</feature>
<evidence type="ECO:0000256" key="4">
    <source>
        <dbReference type="ARBA" id="ARBA00022989"/>
    </source>
</evidence>
<evidence type="ECO:0000256" key="3">
    <source>
        <dbReference type="ARBA" id="ARBA00022692"/>
    </source>
</evidence>
<accession>A0AB33IQF4</accession>
<reference evidence="7" key="1">
    <citation type="submission" date="2024-07" db="EMBL/GenBank/DDBJ databases">
        <title>Complete genome sequence of Prevotella sp. YM-2024 GTC17253.</title>
        <authorList>
            <person name="Hayashi M."/>
            <person name="Muto Y."/>
            <person name="Tanaka K."/>
            <person name="Niwa H."/>
        </authorList>
    </citation>
    <scope>NUCLEOTIDE SEQUENCE</scope>
    <source>
        <strain evidence="7">GTC17253</strain>
    </source>
</reference>
<feature type="transmembrane region" description="Helical" evidence="6">
    <location>
        <begin position="186"/>
        <end position="207"/>
    </location>
</feature>
<feature type="transmembrane region" description="Helical" evidence="6">
    <location>
        <begin position="228"/>
        <end position="251"/>
    </location>
</feature>
<dbReference type="GO" id="GO:0005886">
    <property type="term" value="C:plasma membrane"/>
    <property type="evidence" value="ECO:0007669"/>
    <property type="project" value="UniProtKB-SubCell"/>
</dbReference>
<dbReference type="InterPro" id="IPR050833">
    <property type="entry name" value="Poly_Biosynth_Transport"/>
</dbReference>
<evidence type="ECO:0000256" key="6">
    <source>
        <dbReference type="SAM" id="Phobius"/>
    </source>
</evidence>
<keyword evidence="4 6" id="KW-1133">Transmembrane helix</keyword>
<feature type="transmembrane region" description="Helical" evidence="6">
    <location>
        <begin position="263"/>
        <end position="282"/>
    </location>
</feature>
<dbReference type="EMBL" id="AP035785">
    <property type="protein sequence ID" value="BFO71324.1"/>
    <property type="molecule type" value="Genomic_DNA"/>
</dbReference>
<name>A0AB33IQF4_9BACT</name>
<dbReference type="AlphaFoldDB" id="A0AB33IQF4"/>
<feature type="transmembrane region" description="Helical" evidence="6">
    <location>
        <begin position="456"/>
        <end position="477"/>
    </location>
</feature>
<dbReference type="Pfam" id="PF13440">
    <property type="entry name" value="Polysacc_synt_3"/>
    <property type="match status" value="1"/>
</dbReference>
<feature type="transmembrane region" description="Helical" evidence="6">
    <location>
        <begin position="373"/>
        <end position="394"/>
    </location>
</feature>
<feature type="transmembrane region" description="Helical" evidence="6">
    <location>
        <begin position="312"/>
        <end position="333"/>
    </location>
</feature>
<evidence type="ECO:0000256" key="1">
    <source>
        <dbReference type="ARBA" id="ARBA00004651"/>
    </source>
</evidence>
<evidence type="ECO:0000256" key="5">
    <source>
        <dbReference type="ARBA" id="ARBA00023136"/>
    </source>
</evidence>
<sequence>MKESKQTDSYAHILKYTGLFGSMQGLSILVGIIRTKLVALILGPDGVGLMSLFNSTIRLLGDTSQLGLPVSGVRKISYAYEHNDQESLAHHIKLLRSWSLVTGIVGMILCVALSPLLNSWTFNWGNHTLHFMLLAPIVALSAITGGELAILKGTRRLRPLALISLFQVVLALIISVPLFLLWQQAAIIPSLLLVALSQMLLTIGYSYRYHPLHLSLQPDILTQGNSTIRLGIAFMLAAMMGSGAEFVIRLFLNTRGNLDDVGLYNAGFMMTMTYAGMVFTALETDYFPRLSAIGNDTKQQNRLINRQIEVSLLLLAPLLIAFLSGMPIILPLLYSSKFLPALGMVQPAVLAMYLRALTLPLCYIPLARGDSSTYLITEGLSAVAIIVAVGFGFTHWGLTGAGFGILVAGLADFFVLTTVAFRRYGYRMNRSNIGYTIFHFLLLLCTYSVATTTQDWTYWAAGFIFFLISAAFSWRILRQKTGDTSPTP</sequence>
<feature type="transmembrane region" description="Helical" evidence="6">
    <location>
        <begin position="400"/>
        <end position="421"/>
    </location>
</feature>
<dbReference type="PANTHER" id="PTHR30250">
    <property type="entry name" value="PST FAMILY PREDICTED COLANIC ACID TRANSPORTER"/>
    <property type="match status" value="1"/>
</dbReference>
<keyword evidence="5 6" id="KW-0472">Membrane</keyword>
<gene>
    <name evidence="7" type="ORF">GTC17253_12900</name>
</gene>
<keyword evidence="3 6" id="KW-0812">Transmembrane</keyword>
<evidence type="ECO:0000313" key="7">
    <source>
        <dbReference type="EMBL" id="BFO71324.1"/>
    </source>
</evidence>
<feature type="transmembrane region" description="Helical" evidence="6">
    <location>
        <begin position="129"/>
        <end position="151"/>
    </location>
</feature>
<feature type="transmembrane region" description="Helical" evidence="6">
    <location>
        <begin position="98"/>
        <end position="117"/>
    </location>
</feature>
<dbReference type="PANTHER" id="PTHR30250:SF11">
    <property type="entry name" value="O-ANTIGEN TRANSPORTER-RELATED"/>
    <property type="match status" value="1"/>
</dbReference>
<comment type="subcellular location">
    <subcellularLocation>
        <location evidence="1">Cell membrane</location>
        <topology evidence="1">Multi-pass membrane protein</topology>
    </subcellularLocation>
</comment>
<proteinExistence type="predicted"/>
<organism evidence="7">
    <name type="scientific">Prevotella sp. GTC17253</name>
    <dbReference type="NCBI Taxonomy" id="3236793"/>
    <lineage>
        <taxon>Bacteria</taxon>
        <taxon>Pseudomonadati</taxon>
        <taxon>Bacteroidota</taxon>
        <taxon>Bacteroidia</taxon>
        <taxon>Bacteroidales</taxon>
        <taxon>Prevotellaceae</taxon>
        <taxon>Prevotella</taxon>
    </lineage>
</organism>
<feature type="transmembrane region" description="Helical" evidence="6">
    <location>
        <begin position="433"/>
        <end position="450"/>
    </location>
</feature>
<feature type="transmembrane region" description="Helical" evidence="6">
    <location>
        <begin position="345"/>
        <end position="366"/>
    </location>
</feature>
<keyword evidence="2" id="KW-1003">Cell membrane</keyword>
<protein>
    <submittedName>
        <fullName evidence="7">O-antigen translocase</fullName>
    </submittedName>
</protein>
<evidence type="ECO:0000256" key="2">
    <source>
        <dbReference type="ARBA" id="ARBA00022475"/>
    </source>
</evidence>